<dbReference type="Pfam" id="PF01210">
    <property type="entry name" value="NAD_Gly3P_dh_N"/>
    <property type="match status" value="1"/>
</dbReference>
<comment type="subcellular location">
    <subcellularLocation>
        <location evidence="7">Cytoplasm</location>
    </subcellularLocation>
</comment>
<feature type="domain" description="Glycerol-3-phosphate dehydrogenase NAD-dependent C-terminal" evidence="11">
    <location>
        <begin position="175"/>
        <end position="310"/>
    </location>
</feature>
<keyword evidence="13" id="KW-1185">Reference proteome</keyword>
<dbReference type="EC" id="1.1.1.94" evidence="7"/>
<feature type="binding site" evidence="7">
    <location>
        <position position="103"/>
    </location>
    <ligand>
        <name>NADPH</name>
        <dbReference type="ChEBI" id="CHEBI:57783"/>
    </ligand>
</feature>
<feature type="binding site" evidence="7">
    <location>
        <position position="249"/>
    </location>
    <ligand>
        <name>sn-glycerol 3-phosphate</name>
        <dbReference type="ChEBI" id="CHEBI:57597"/>
    </ligand>
</feature>
<evidence type="ECO:0000259" key="10">
    <source>
        <dbReference type="Pfam" id="PF01210"/>
    </source>
</evidence>
<dbReference type="InterPro" id="IPR006109">
    <property type="entry name" value="G3P_DH_NAD-dep_C"/>
</dbReference>
<evidence type="ECO:0000259" key="11">
    <source>
        <dbReference type="Pfam" id="PF07479"/>
    </source>
</evidence>
<reference evidence="13" key="1">
    <citation type="journal article" date="2019" name="Int. J. Syst. Evol. Microbiol.">
        <title>The Global Catalogue of Microorganisms (GCM) 10K type strain sequencing project: providing services to taxonomists for standard genome sequencing and annotation.</title>
        <authorList>
            <consortium name="The Broad Institute Genomics Platform"/>
            <consortium name="The Broad Institute Genome Sequencing Center for Infectious Disease"/>
            <person name="Wu L."/>
            <person name="Ma J."/>
        </authorList>
    </citation>
    <scope>NUCLEOTIDE SEQUENCE [LARGE SCALE GENOMIC DNA]</scope>
    <source>
        <strain evidence="13">KACC 11588</strain>
    </source>
</reference>
<evidence type="ECO:0000256" key="7">
    <source>
        <dbReference type="HAMAP-Rule" id="MF_00394"/>
    </source>
</evidence>
<evidence type="ECO:0000256" key="1">
    <source>
        <dbReference type="ARBA" id="ARBA00011009"/>
    </source>
</evidence>
<dbReference type="HAMAP" id="MF_00394">
    <property type="entry name" value="NAD_Glyc3P_dehydrog"/>
    <property type="match status" value="1"/>
</dbReference>
<feature type="binding site" evidence="7">
    <location>
        <position position="250"/>
    </location>
    <ligand>
        <name>sn-glycerol 3-phosphate</name>
        <dbReference type="ChEBI" id="CHEBI:57597"/>
    </ligand>
</feature>
<dbReference type="InterPro" id="IPR008927">
    <property type="entry name" value="6-PGluconate_DH-like_C_sf"/>
</dbReference>
<comment type="function">
    <text evidence="7">Catalyzes the reduction of the glycolytic intermediate dihydroxyacetone phosphate (DHAP) to sn-glycerol 3-phosphate (G3P), the key precursor for phospholipid synthesis.</text>
</comment>
<keyword evidence="7" id="KW-0521">NADP</keyword>
<feature type="binding site" evidence="7">
    <location>
        <position position="186"/>
    </location>
    <ligand>
        <name>sn-glycerol 3-phosphate</name>
        <dbReference type="ChEBI" id="CHEBI:57597"/>
    </ligand>
</feature>
<feature type="binding site" evidence="7">
    <location>
        <position position="12"/>
    </location>
    <ligand>
        <name>NADPH</name>
        <dbReference type="ChEBI" id="CHEBI:57783"/>
    </ligand>
</feature>
<dbReference type="InterPro" id="IPR011128">
    <property type="entry name" value="G3P_DH_NAD-dep_N"/>
</dbReference>
<feature type="binding site" evidence="7">
    <location>
        <position position="239"/>
    </location>
    <ligand>
        <name>sn-glycerol 3-phosphate</name>
        <dbReference type="ChEBI" id="CHEBI:57597"/>
    </ligand>
</feature>
<keyword evidence="2 7" id="KW-0444">Lipid biosynthesis</keyword>
<evidence type="ECO:0000256" key="4">
    <source>
        <dbReference type="ARBA" id="ARBA00023098"/>
    </source>
</evidence>
<dbReference type="RefSeq" id="WP_209838438.1">
    <property type="nucleotide sequence ID" value="NZ_JAGGJP010000003.1"/>
</dbReference>
<evidence type="ECO:0000313" key="13">
    <source>
        <dbReference type="Proteomes" id="UP001596056"/>
    </source>
</evidence>
<dbReference type="NCBIfam" id="NF000940">
    <property type="entry name" value="PRK00094.1-2"/>
    <property type="match status" value="1"/>
</dbReference>
<keyword evidence="6 7" id="KW-1208">Phospholipid metabolism</keyword>
<accession>A0ABW0S9Z8</accession>
<feature type="binding site" evidence="7">
    <location>
        <position position="103"/>
    </location>
    <ligand>
        <name>sn-glycerol 3-phosphate</name>
        <dbReference type="ChEBI" id="CHEBI:57597"/>
    </ligand>
</feature>
<evidence type="ECO:0000313" key="12">
    <source>
        <dbReference type="EMBL" id="MFC5565732.1"/>
    </source>
</evidence>
<feature type="binding site" evidence="7">
    <location>
        <position position="133"/>
    </location>
    <ligand>
        <name>sn-glycerol 3-phosphate</name>
        <dbReference type="ChEBI" id="CHEBI:57597"/>
    </ligand>
</feature>
<proteinExistence type="inferred from homology"/>
<evidence type="ECO:0000256" key="3">
    <source>
        <dbReference type="ARBA" id="ARBA00023002"/>
    </source>
</evidence>
<feature type="binding site" evidence="7">
    <location>
        <position position="268"/>
    </location>
    <ligand>
        <name>NADPH</name>
        <dbReference type="ChEBI" id="CHEBI:57783"/>
    </ligand>
</feature>
<evidence type="ECO:0000256" key="2">
    <source>
        <dbReference type="ARBA" id="ARBA00022516"/>
    </source>
</evidence>
<dbReference type="GO" id="GO:0047952">
    <property type="term" value="F:glycerol-3-phosphate dehydrogenase [NAD(P)+] activity"/>
    <property type="evidence" value="ECO:0007669"/>
    <property type="project" value="UniProtKB-EC"/>
</dbReference>
<dbReference type="Gene3D" id="3.40.50.720">
    <property type="entry name" value="NAD(P)-binding Rossmann-like Domain"/>
    <property type="match status" value="1"/>
</dbReference>
<dbReference type="Gene3D" id="1.10.1040.10">
    <property type="entry name" value="N-(1-d-carboxylethyl)-l-norvaline Dehydrogenase, domain 2"/>
    <property type="match status" value="1"/>
</dbReference>
<feature type="binding site" evidence="7">
    <location>
        <position position="251"/>
    </location>
    <ligand>
        <name>sn-glycerol 3-phosphate</name>
        <dbReference type="ChEBI" id="CHEBI:57597"/>
    </ligand>
</feature>
<dbReference type="Pfam" id="PF07479">
    <property type="entry name" value="NAD_Gly3P_dh_C"/>
    <property type="match status" value="1"/>
</dbReference>
<keyword evidence="7" id="KW-0963">Cytoplasm</keyword>
<keyword evidence="7" id="KW-0547">Nucleotide-binding</keyword>
<dbReference type="SUPFAM" id="SSF51735">
    <property type="entry name" value="NAD(P)-binding Rossmann-fold domains"/>
    <property type="match status" value="1"/>
</dbReference>
<protein>
    <recommendedName>
        <fullName evidence="7">Glycerol-3-phosphate dehydrogenase [NAD(P)+]</fullName>
        <ecNumber evidence="7">1.1.1.94</ecNumber>
    </recommendedName>
    <alternativeName>
        <fullName evidence="7">NAD(P)(+)-dependent glycerol-3-phosphate dehydrogenase</fullName>
    </alternativeName>
    <alternativeName>
        <fullName evidence="7">NAD(P)H-dependent dihydroxyacetone-phosphate reductase</fullName>
    </alternativeName>
</protein>
<comment type="pathway">
    <text evidence="7">Membrane lipid metabolism; glycerophospholipid metabolism.</text>
</comment>
<keyword evidence="7 8" id="KW-0520">NAD</keyword>
<dbReference type="PIRSF" id="PIRSF000114">
    <property type="entry name" value="Glycerol-3-P_dh"/>
    <property type="match status" value="1"/>
</dbReference>
<dbReference type="SUPFAM" id="SSF48179">
    <property type="entry name" value="6-phosphogluconate dehydrogenase C-terminal domain-like"/>
    <property type="match status" value="1"/>
</dbReference>
<comment type="catalytic activity">
    <reaction evidence="7">
        <text>sn-glycerol 3-phosphate + NAD(+) = dihydroxyacetone phosphate + NADH + H(+)</text>
        <dbReference type="Rhea" id="RHEA:11092"/>
        <dbReference type="ChEBI" id="CHEBI:15378"/>
        <dbReference type="ChEBI" id="CHEBI:57540"/>
        <dbReference type="ChEBI" id="CHEBI:57597"/>
        <dbReference type="ChEBI" id="CHEBI:57642"/>
        <dbReference type="ChEBI" id="CHEBI:57945"/>
        <dbReference type="EC" id="1.1.1.94"/>
    </reaction>
</comment>
<evidence type="ECO:0000256" key="6">
    <source>
        <dbReference type="ARBA" id="ARBA00023264"/>
    </source>
</evidence>
<evidence type="ECO:0000256" key="8">
    <source>
        <dbReference type="RuleBase" id="RU000437"/>
    </source>
</evidence>
<dbReference type="InterPro" id="IPR036291">
    <property type="entry name" value="NAD(P)-bd_dom_sf"/>
</dbReference>
<dbReference type="PRINTS" id="PR00077">
    <property type="entry name" value="GPDHDRGNASE"/>
</dbReference>
<comment type="catalytic activity">
    <reaction evidence="7 9">
        <text>sn-glycerol 3-phosphate + NADP(+) = dihydroxyacetone phosphate + NADPH + H(+)</text>
        <dbReference type="Rhea" id="RHEA:11096"/>
        <dbReference type="ChEBI" id="CHEBI:15378"/>
        <dbReference type="ChEBI" id="CHEBI:57597"/>
        <dbReference type="ChEBI" id="CHEBI:57642"/>
        <dbReference type="ChEBI" id="CHEBI:57783"/>
        <dbReference type="ChEBI" id="CHEBI:58349"/>
        <dbReference type="EC" id="1.1.1.94"/>
    </reaction>
</comment>
<comment type="caution">
    <text evidence="12">The sequence shown here is derived from an EMBL/GenBank/DDBJ whole genome shotgun (WGS) entry which is preliminary data.</text>
</comment>
<feature type="active site" description="Proton acceptor" evidence="7">
    <location>
        <position position="186"/>
    </location>
</feature>
<dbReference type="PANTHER" id="PTHR11728:SF1">
    <property type="entry name" value="GLYCEROL-3-PHOSPHATE DEHYDROGENASE [NAD(+)] 2, CHLOROPLASTIC"/>
    <property type="match status" value="1"/>
</dbReference>
<feature type="binding site" evidence="7">
    <location>
        <position position="271"/>
    </location>
    <ligand>
        <name>NADPH</name>
        <dbReference type="ChEBI" id="CHEBI:57783"/>
    </ligand>
</feature>
<feature type="domain" description="Glycerol-3-phosphate dehydrogenase NAD-dependent N-terminal" evidence="10">
    <location>
        <begin position="4"/>
        <end position="153"/>
    </location>
</feature>
<dbReference type="NCBIfam" id="NF000942">
    <property type="entry name" value="PRK00094.1-4"/>
    <property type="match status" value="1"/>
</dbReference>
<gene>
    <name evidence="7" type="primary">gpsA</name>
    <name evidence="12" type="ORF">ACFPOC_04780</name>
</gene>
<dbReference type="InterPro" id="IPR013328">
    <property type="entry name" value="6PGD_dom2"/>
</dbReference>
<comment type="similarity">
    <text evidence="1 7 8">Belongs to the NAD-dependent glycerol-3-phosphate dehydrogenase family.</text>
</comment>
<name>A0ABW0S9Z8_9RHOB</name>
<keyword evidence="3 7" id="KW-0560">Oxidoreductase</keyword>
<evidence type="ECO:0000256" key="5">
    <source>
        <dbReference type="ARBA" id="ARBA00023209"/>
    </source>
</evidence>
<evidence type="ECO:0000256" key="9">
    <source>
        <dbReference type="RuleBase" id="RU000439"/>
    </source>
</evidence>
<dbReference type="Proteomes" id="UP001596056">
    <property type="component" value="Unassembled WGS sequence"/>
</dbReference>
<keyword evidence="5 7" id="KW-0594">Phospholipid biosynthesis</keyword>
<dbReference type="EMBL" id="JBHSNA010000003">
    <property type="protein sequence ID" value="MFC5565732.1"/>
    <property type="molecule type" value="Genomic_DNA"/>
</dbReference>
<feature type="binding site" evidence="7">
    <location>
        <position position="131"/>
    </location>
    <ligand>
        <name>sn-glycerol 3-phosphate</name>
        <dbReference type="ChEBI" id="CHEBI:57597"/>
    </ligand>
</feature>
<comment type="caution">
    <text evidence="7">Lacks conserved residue(s) required for the propagation of feature annotation.</text>
</comment>
<feature type="binding site" evidence="7">
    <location>
        <position position="135"/>
    </location>
    <ligand>
        <name>NADPH</name>
        <dbReference type="ChEBI" id="CHEBI:57783"/>
    </ligand>
</feature>
<organism evidence="12 13">
    <name type="scientific">Rubellimicrobium aerolatum</name>
    <dbReference type="NCBI Taxonomy" id="490979"/>
    <lineage>
        <taxon>Bacteria</taxon>
        <taxon>Pseudomonadati</taxon>
        <taxon>Pseudomonadota</taxon>
        <taxon>Alphaproteobacteria</taxon>
        <taxon>Rhodobacterales</taxon>
        <taxon>Roseobacteraceae</taxon>
        <taxon>Rubellimicrobium</taxon>
    </lineage>
</organism>
<keyword evidence="4 7" id="KW-0443">Lipid metabolism</keyword>
<sequence>MSRIAVAGAGAFGTALAVALSATREVVLWGRDAPALERMARERGNPRLPNVILPDLLTITGDPDEAFARAGTVLLAVPAQALRGLLAEQGALLAGKPLVACGKGIDLETLHGPSAAIRQAIPSARPLVLTGPSFAADIARGLPTALTLACADPAEGERLQALLATPVLRLYRTTDLVGAELGGALKNVVAIACGACIGGGFGESARAALLTRGFAEMQRLALALGALPETLMGLSGLGDLVLTATSDGSRNYRHGLHLGRGEALEERVTVEGAATARAAARLGRRLGLDLPVTEAVAALVEGRSDVATVLRRLLDRPLRAE</sequence>
<feature type="binding site" evidence="7">
    <location>
        <position position="31"/>
    </location>
    <ligand>
        <name>NADPH</name>
        <dbReference type="ChEBI" id="CHEBI:57783"/>
    </ligand>
</feature>
<dbReference type="InterPro" id="IPR006168">
    <property type="entry name" value="G3P_DH_NAD-dep"/>
</dbReference>
<dbReference type="PANTHER" id="PTHR11728">
    <property type="entry name" value="GLYCEROL-3-PHOSPHATE DEHYDROGENASE"/>
    <property type="match status" value="1"/>
</dbReference>
<feature type="binding site" evidence="7">
    <location>
        <position position="250"/>
    </location>
    <ligand>
        <name>NADPH</name>
        <dbReference type="ChEBI" id="CHEBI:57783"/>
    </ligand>
</feature>